<protein>
    <submittedName>
        <fullName evidence="2">Uncharacterized protein</fullName>
    </submittedName>
</protein>
<proteinExistence type="predicted"/>
<dbReference type="Proteomes" id="UP000585474">
    <property type="component" value="Unassembled WGS sequence"/>
</dbReference>
<reference evidence="2 3" key="1">
    <citation type="submission" date="2019-07" db="EMBL/GenBank/DDBJ databases">
        <title>De Novo Assembly of kiwifruit Actinidia rufa.</title>
        <authorList>
            <person name="Sugita-Konishi S."/>
            <person name="Sato K."/>
            <person name="Mori E."/>
            <person name="Abe Y."/>
            <person name="Kisaki G."/>
            <person name="Hamano K."/>
            <person name="Suezawa K."/>
            <person name="Otani M."/>
            <person name="Fukuda T."/>
            <person name="Manabe T."/>
            <person name="Gomi K."/>
            <person name="Tabuchi M."/>
            <person name="Akimitsu K."/>
            <person name="Kataoka I."/>
        </authorList>
    </citation>
    <scope>NUCLEOTIDE SEQUENCE [LARGE SCALE GENOMIC DNA]</scope>
    <source>
        <strain evidence="3">cv. Fuchu</strain>
    </source>
</reference>
<organism evidence="2 3">
    <name type="scientific">Actinidia rufa</name>
    <dbReference type="NCBI Taxonomy" id="165716"/>
    <lineage>
        <taxon>Eukaryota</taxon>
        <taxon>Viridiplantae</taxon>
        <taxon>Streptophyta</taxon>
        <taxon>Embryophyta</taxon>
        <taxon>Tracheophyta</taxon>
        <taxon>Spermatophyta</taxon>
        <taxon>Magnoliopsida</taxon>
        <taxon>eudicotyledons</taxon>
        <taxon>Gunneridae</taxon>
        <taxon>Pentapetalae</taxon>
        <taxon>asterids</taxon>
        <taxon>Ericales</taxon>
        <taxon>Actinidiaceae</taxon>
        <taxon>Actinidia</taxon>
    </lineage>
</organism>
<evidence type="ECO:0000313" key="3">
    <source>
        <dbReference type="Proteomes" id="UP000585474"/>
    </source>
</evidence>
<dbReference type="EMBL" id="BJWL01000011">
    <property type="protein sequence ID" value="GFY96525.1"/>
    <property type="molecule type" value="Genomic_DNA"/>
</dbReference>
<name>A0A7J0FCY1_9ERIC</name>
<feature type="compositionally biased region" description="Basic residues" evidence="1">
    <location>
        <begin position="30"/>
        <end position="41"/>
    </location>
</feature>
<evidence type="ECO:0000256" key="1">
    <source>
        <dbReference type="SAM" id="MobiDB-lite"/>
    </source>
</evidence>
<feature type="region of interest" description="Disordered" evidence="1">
    <location>
        <begin position="1"/>
        <end position="41"/>
    </location>
</feature>
<gene>
    <name evidence="2" type="ORF">Acr_11g0008310</name>
</gene>
<keyword evidence="3" id="KW-1185">Reference proteome</keyword>
<accession>A0A7J0FCY1</accession>
<evidence type="ECO:0000313" key="2">
    <source>
        <dbReference type="EMBL" id="GFY96525.1"/>
    </source>
</evidence>
<dbReference type="AlphaFoldDB" id="A0A7J0FCY1"/>
<comment type="caution">
    <text evidence="2">The sequence shown here is derived from an EMBL/GenBank/DDBJ whole genome shotgun (WGS) entry which is preliminary data.</text>
</comment>
<sequence length="41" mass="4374">MGLRDRTSGWGLAGGRRCSDLGSGGDSSWRQRRVLGKAGRP</sequence>